<accession>A0A382MLE0</accession>
<dbReference type="Pfam" id="PF07995">
    <property type="entry name" value="GSDH"/>
    <property type="match status" value="1"/>
</dbReference>
<feature type="non-terminal residue" evidence="2">
    <location>
        <position position="332"/>
    </location>
</feature>
<dbReference type="EMBL" id="UINC01094503">
    <property type="protein sequence ID" value="SVC49794.1"/>
    <property type="molecule type" value="Genomic_DNA"/>
</dbReference>
<dbReference type="InterPro" id="IPR012938">
    <property type="entry name" value="Glc/Sorbosone_DH"/>
</dbReference>
<dbReference type="InterPro" id="IPR011042">
    <property type="entry name" value="6-blade_b-propeller_TolB-like"/>
</dbReference>
<proteinExistence type="predicted"/>
<name>A0A382MLE0_9ZZZZ</name>
<protein>
    <recommendedName>
        <fullName evidence="1">Glucose/Sorbosone dehydrogenase domain-containing protein</fullName>
    </recommendedName>
</protein>
<dbReference type="PROSITE" id="PS51257">
    <property type="entry name" value="PROKAR_LIPOPROTEIN"/>
    <property type="match status" value="1"/>
</dbReference>
<dbReference type="PANTHER" id="PTHR19328">
    <property type="entry name" value="HEDGEHOG-INTERACTING PROTEIN"/>
    <property type="match status" value="1"/>
</dbReference>
<dbReference type="InterPro" id="IPR011041">
    <property type="entry name" value="Quinoprot_gluc/sorb_DH_b-prop"/>
</dbReference>
<reference evidence="2" key="1">
    <citation type="submission" date="2018-05" db="EMBL/GenBank/DDBJ databases">
        <authorList>
            <person name="Lanie J.A."/>
            <person name="Ng W.-L."/>
            <person name="Kazmierczak K.M."/>
            <person name="Andrzejewski T.M."/>
            <person name="Davidsen T.M."/>
            <person name="Wayne K.J."/>
            <person name="Tettelin H."/>
            <person name="Glass J.I."/>
            <person name="Rusch D."/>
            <person name="Podicherti R."/>
            <person name="Tsui H.-C.T."/>
            <person name="Winkler M.E."/>
        </authorList>
    </citation>
    <scope>NUCLEOTIDE SEQUENCE</scope>
</reference>
<dbReference type="AlphaFoldDB" id="A0A382MLE0"/>
<evidence type="ECO:0000313" key="2">
    <source>
        <dbReference type="EMBL" id="SVC49794.1"/>
    </source>
</evidence>
<dbReference type="Gene3D" id="2.120.10.30">
    <property type="entry name" value="TolB, C-terminal domain"/>
    <property type="match status" value="1"/>
</dbReference>
<feature type="domain" description="Glucose/Sorbosone dehydrogenase" evidence="1">
    <location>
        <begin position="40"/>
        <end position="332"/>
    </location>
</feature>
<dbReference type="SUPFAM" id="SSF50952">
    <property type="entry name" value="Soluble quinoprotein glucose dehydrogenase"/>
    <property type="match status" value="1"/>
</dbReference>
<gene>
    <name evidence="2" type="ORF">METZ01_LOCUS302648</name>
</gene>
<evidence type="ECO:0000259" key="1">
    <source>
        <dbReference type="Pfam" id="PF07995"/>
    </source>
</evidence>
<organism evidence="2">
    <name type="scientific">marine metagenome</name>
    <dbReference type="NCBI Taxonomy" id="408172"/>
    <lineage>
        <taxon>unclassified sequences</taxon>
        <taxon>metagenomes</taxon>
        <taxon>ecological metagenomes</taxon>
    </lineage>
</organism>
<dbReference type="PANTHER" id="PTHR19328:SF75">
    <property type="entry name" value="ALDOSE SUGAR DEHYDROGENASE YLII"/>
    <property type="match status" value="1"/>
</dbReference>
<sequence length="332" mass="36525">MKHFWFILFLLFFVACEDEGTNDKTPVEKDVVLETLITDLTNPWGLAFLTDGSLLITERPGKILHYDNGTVEIVGGVPDIIGVGQGGMLDIVAHPNFADNKLIYFTASVGSASAFSTALFKAKFESNQLKDVIKLFQSDIKNNEDKHFGSRIVFDKDGFVFVSFGERGNSNSAQDLSNHNGTIIRLTDTGEVPQDNPFVSNPNAKPEIWSYGHRNVQGLALHPITGELWSHEHGPKGGDEINIIKKGANYGWPLATFGVDYDGSIISTDTTIAGAEDPVYYWVPSIAPCGMNFYNSDTIPQWKGSLFLGALAGKHLNRITIEDQKVIGEERL</sequence>